<reference evidence="4 6" key="2">
    <citation type="submission" date="2016-10" db="EMBL/GenBank/DDBJ databases">
        <authorList>
            <person name="Varghese N."/>
            <person name="Submissions S."/>
        </authorList>
    </citation>
    <scope>NUCLEOTIDE SEQUENCE [LARGE SCALE GENOMIC DNA]</scope>
    <source>
        <strain evidence="4 6">DSW-5</strain>
    </source>
</reference>
<protein>
    <submittedName>
        <fullName evidence="3">General stress response protein CsbD</fullName>
    </submittedName>
    <submittedName>
        <fullName evidence="4">Uncharacterized conserved protein YjbJ, UPF0337 family</fullName>
    </submittedName>
</protein>
<dbReference type="PANTHER" id="PTHR34977">
    <property type="entry name" value="UPF0337 PROTEIN YJBJ"/>
    <property type="match status" value="1"/>
</dbReference>
<dbReference type="InterPro" id="IPR026042">
    <property type="entry name" value="YjbJ"/>
</dbReference>
<evidence type="ECO:0000313" key="3">
    <source>
        <dbReference type="EMBL" id="KOY52819.1"/>
    </source>
</evidence>
<dbReference type="Gene3D" id="1.10.1470.10">
    <property type="entry name" value="YjbJ"/>
    <property type="match status" value="1"/>
</dbReference>
<dbReference type="InterPro" id="IPR036629">
    <property type="entry name" value="YjbJ_sf"/>
</dbReference>
<dbReference type="STRING" id="1300348.I602_2379"/>
<comment type="similarity">
    <text evidence="1">Belongs to the UPF0337 (CsbD) family.</text>
</comment>
<evidence type="ECO:0000313" key="6">
    <source>
        <dbReference type="Proteomes" id="UP000183071"/>
    </source>
</evidence>
<dbReference type="OrthoDB" id="9796058at2"/>
<dbReference type="RefSeq" id="WP_053974892.1">
    <property type="nucleotide sequence ID" value="NZ_FNUE01000002.1"/>
</dbReference>
<reference evidence="3 5" key="1">
    <citation type="submission" date="2015-07" db="EMBL/GenBank/DDBJ databases">
        <title>Genome of Polaribacter dokdonenesis DSW-5, isolated from seawater off Dokdo in Korea.</title>
        <authorList>
            <person name="Yoon K."/>
            <person name="Song J.Y."/>
            <person name="Kim J.F."/>
        </authorList>
    </citation>
    <scope>NUCLEOTIDE SEQUENCE [LARGE SCALE GENOMIC DNA]</scope>
    <source>
        <strain evidence="3 5">DSW-5</strain>
    </source>
</reference>
<sequence>MNKDTNEGTWKQIKGEFKETYGEITNDESAEAEGKKDKLFGQIQEKYGKTKDEIAEAVKSW</sequence>
<evidence type="ECO:0000313" key="4">
    <source>
        <dbReference type="EMBL" id="SEE52901.1"/>
    </source>
</evidence>
<gene>
    <name evidence="3" type="ORF">I602_2379</name>
    <name evidence="4" type="ORF">SAMN05444353_2154</name>
</gene>
<dbReference type="PIRSF" id="PIRSF039008">
    <property type="entry name" value="YjbJ"/>
    <property type="match status" value="1"/>
</dbReference>
<dbReference type="Proteomes" id="UP000037716">
    <property type="component" value="Unassembled WGS sequence"/>
</dbReference>
<dbReference type="AlphaFoldDB" id="A0A0M9CIG2"/>
<dbReference type="EMBL" id="FNUE01000002">
    <property type="protein sequence ID" value="SEE52901.1"/>
    <property type="molecule type" value="Genomic_DNA"/>
</dbReference>
<dbReference type="Pfam" id="PF05532">
    <property type="entry name" value="CsbD"/>
    <property type="match status" value="1"/>
</dbReference>
<evidence type="ECO:0000313" key="5">
    <source>
        <dbReference type="Proteomes" id="UP000037716"/>
    </source>
</evidence>
<dbReference type="InterPro" id="IPR050423">
    <property type="entry name" value="UPF0337_stress_rsp"/>
</dbReference>
<keyword evidence="6" id="KW-1185">Reference proteome</keyword>
<evidence type="ECO:0000259" key="2">
    <source>
        <dbReference type="Pfam" id="PF05532"/>
    </source>
</evidence>
<dbReference type="InterPro" id="IPR008462">
    <property type="entry name" value="CsbD"/>
</dbReference>
<dbReference type="SUPFAM" id="SSF69047">
    <property type="entry name" value="Hypothetical protein YjbJ"/>
    <property type="match status" value="1"/>
</dbReference>
<dbReference type="PANTHER" id="PTHR34977:SF1">
    <property type="entry name" value="UPF0337 PROTEIN YJBJ"/>
    <property type="match status" value="1"/>
</dbReference>
<accession>A0A0M9CIG2</accession>
<dbReference type="EMBL" id="LGBR01000001">
    <property type="protein sequence ID" value="KOY52819.1"/>
    <property type="molecule type" value="Genomic_DNA"/>
</dbReference>
<name>A0A0M9CIG2_9FLAO</name>
<feature type="domain" description="CsbD-like" evidence="2">
    <location>
        <begin position="4"/>
        <end position="54"/>
    </location>
</feature>
<comment type="caution">
    <text evidence="3">The sequence shown here is derived from an EMBL/GenBank/DDBJ whole genome shotgun (WGS) entry which is preliminary data.</text>
</comment>
<organism evidence="3 5">
    <name type="scientific">Polaribacter dokdonensis DSW-5</name>
    <dbReference type="NCBI Taxonomy" id="1300348"/>
    <lineage>
        <taxon>Bacteria</taxon>
        <taxon>Pseudomonadati</taxon>
        <taxon>Bacteroidota</taxon>
        <taxon>Flavobacteriia</taxon>
        <taxon>Flavobacteriales</taxon>
        <taxon>Flavobacteriaceae</taxon>
    </lineage>
</organism>
<dbReference type="Proteomes" id="UP000183071">
    <property type="component" value="Unassembled WGS sequence"/>
</dbReference>
<dbReference type="PATRIC" id="fig|1300348.6.peg.2380"/>
<proteinExistence type="inferred from homology"/>
<evidence type="ECO:0000256" key="1">
    <source>
        <dbReference type="ARBA" id="ARBA00009129"/>
    </source>
</evidence>